<dbReference type="Pfam" id="PF07683">
    <property type="entry name" value="CobW_C"/>
    <property type="match status" value="1"/>
</dbReference>
<proteinExistence type="inferred from homology"/>
<dbReference type="SUPFAM" id="SSF52540">
    <property type="entry name" value="P-loop containing nucleoside triphosphate hydrolases"/>
    <property type="match status" value="1"/>
</dbReference>
<keyword evidence="2" id="KW-0378">Hydrolase</keyword>
<dbReference type="Proteomes" id="UP000518188">
    <property type="component" value="Unassembled WGS sequence"/>
</dbReference>
<name>A0A7X6MN04_9MYCO</name>
<evidence type="ECO:0000256" key="1">
    <source>
        <dbReference type="ARBA" id="ARBA00022741"/>
    </source>
</evidence>
<gene>
    <name evidence="7" type="ORF">HGA11_11625</name>
</gene>
<evidence type="ECO:0000313" key="8">
    <source>
        <dbReference type="Proteomes" id="UP000518188"/>
    </source>
</evidence>
<dbReference type="Gene3D" id="3.40.50.300">
    <property type="entry name" value="P-loop containing nucleotide triphosphate hydrolases"/>
    <property type="match status" value="1"/>
</dbReference>
<protein>
    <submittedName>
        <fullName evidence="7">GTP-binding protein</fullName>
    </submittedName>
</protein>
<sequence>MSDLLPVTVLSGFLGAGKTTLLNHILANREGRRVAVIVNDMSEVNIDAALIAGQGHLDRTEEKLVELTNGCICCTLREDLVEAVGALARQNRFDQLVIESTGISEPMPVAATFSWEFEDGFSLGTLARLDTLVTVVDASTFLTELARGEALAEREMTAGPGDARSIADLLTDQVEFADVILLNKTDLVSPATLDTVQTLLRRLNPTAKLIRTDHGVVEIGEVLGTGLFDPEAAAQTPGWDEEIADGHTPETEEYGISSMTFRSDRPFHPQRLGDALGQVTRVLRSKGFCWIASRPTIAAIWSQAGPNLAIEPAQYWSGTEIAPGQEIVFIGIKLDRDNVHRLLDGALLTDAELAEGEQAWAGYPDPLPAWNVTHAH</sequence>
<evidence type="ECO:0000259" key="6">
    <source>
        <dbReference type="SMART" id="SM00833"/>
    </source>
</evidence>
<dbReference type="PANTHER" id="PTHR43603:SF1">
    <property type="entry name" value="ZINC-REGULATED GTPASE METALLOPROTEIN ACTIVATOR 1"/>
    <property type="match status" value="1"/>
</dbReference>
<evidence type="ECO:0000256" key="3">
    <source>
        <dbReference type="ARBA" id="ARBA00023186"/>
    </source>
</evidence>
<dbReference type="InterPro" id="IPR036627">
    <property type="entry name" value="CobW-likC_sf"/>
</dbReference>
<dbReference type="InterPro" id="IPR003495">
    <property type="entry name" value="CobW/HypB/UreG_nucleotide-bd"/>
</dbReference>
<reference evidence="7 8" key="1">
    <citation type="submission" date="2020-04" db="EMBL/GenBank/DDBJ databases">
        <title>MicrobeNet Type strains.</title>
        <authorList>
            <person name="Nicholson A.C."/>
        </authorList>
    </citation>
    <scope>NUCLEOTIDE SEQUENCE [LARGE SCALE GENOMIC DNA]</scope>
    <source>
        <strain evidence="7 8">ATCC 700731</strain>
    </source>
</reference>
<keyword evidence="3" id="KW-0143">Chaperone</keyword>
<keyword evidence="1" id="KW-0547">Nucleotide-binding</keyword>
<accession>A0A7X6MN04</accession>
<dbReference type="InterPro" id="IPR027417">
    <property type="entry name" value="P-loop_NTPase"/>
</dbReference>
<evidence type="ECO:0000313" key="7">
    <source>
        <dbReference type="EMBL" id="NKZ11630.1"/>
    </source>
</evidence>
<dbReference type="CDD" id="cd03112">
    <property type="entry name" value="CobW-like"/>
    <property type="match status" value="1"/>
</dbReference>
<dbReference type="EMBL" id="JAAXPJ010000004">
    <property type="protein sequence ID" value="NKZ11630.1"/>
    <property type="molecule type" value="Genomic_DNA"/>
</dbReference>
<dbReference type="Pfam" id="PF02492">
    <property type="entry name" value="cobW"/>
    <property type="match status" value="1"/>
</dbReference>
<evidence type="ECO:0000256" key="2">
    <source>
        <dbReference type="ARBA" id="ARBA00022801"/>
    </source>
</evidence>
<feature type="domain" description="CobW C-terminal" evidence="6">
    <location>
        <begin position="256"/>
        <end position="347"/>
    </location>
</feature>
<dbReference type="GO" id="GO:0016787">
    <property type="term" value="F:hydrolase activity"/>
    <property type="evidence" value="ECO:0007669"/>
    <property type="project" value="UniProtKB-KW"/>
</dbReference>
<comment type="catalytic activity">
    <reaction evidence="5">
        <text>GTP + H2O = GDP + phosphate + H(+)</text>
        <dbReference type="Rhea" id="RHEA:19669"/>
        <dbReference type="ChEBI" id="CHEBI:15377"/>
        <dbReference type="ChEBI" id="CHEBI:15378"/>
        <dbReference type="ChEBI" id="CHEBI:37565"/>
        <dbReference type="ChEBI" id="CHEBI:43474"/>
        <dbReference type="ChEBI" id="CHEBI:58189"/>
    </reaction>
    <physiologicalReaction direction="left-to-right" evidence="5">
        <dbReference type="Rhea" id="RHEA:19670"/>
    </physiologicalReaction>
</comment>
<dbReference type="GO" id="GO:0000166">
    <property type="term" value="F:nucleotide binding"/>
    <property type="evidence" value="ECO:0007669"/>
    <property type="project" value="UniProtKB-KW"/>
</dbReference>
<dbReference type="InterPro" id="IPR011629">
    <property type="entry name" value="CobW-like_C"/>
</dbReference>
<dbReference type="RefSeq" id="WP_044520807.1">
    <property type="nucleotide sequence ID" value="NZ_HG322952.1"/>
</dbReference>
<evidence type="ECO:0000256" key="5">
    <source>
        <dbReference type="ARBA" id="ARBA00049117"/>
    </source>
</evidence>
<dbReference type="SMART" id="SM00833">
    <property type="entry name" value="CobW_C"/>
    <property type="match status" value="1"/>
</dbReference>
<evidence type="ECO:0000256" key="4">
    <source>
        <dbReference type="ARBA" id="ARBA00034320"/>
    </source>
</evidence>
<dbReference type="AlphaFoldDB" id="A0A7X6MN04"/>
<dbReference type="Gene3D" id="3.30.1220.10">
    <property type="entry name" value="CobW-like, C-terminal domain"/>
    <property type="match status" value="1"/>
</dbReference>
<dbReference type="PANTHER" id="PTHR43603">
    <property type="entry name" value="COBW DOMAIN-CONTAINING PROTEIN DDB_G0274527"/>
    <property type="match status" value="1"/>
</dbReference>
<organism evidence="7 8">
    <name type="scientific">Mycolicibacterium septicum DSM 44393</name>
    <dbReference type="NCBI Taxonomy" id="1341646"/>
    <lineage>
        <taxon>Bacteria</taxon>
        <taxon>Bacillati</taxon>
        <taxon>Actinomycetota</taxon>
        <taxon>Actinomycetes</taxon>
        <taxon>Mycobacteriales</taxon>
        <taxon>Mycobacteriaceae</taxon>
        <taxon>Mycolicibacterium</taxon>
    </lineage>
</organism>
<comment type="similarity">
    <text evidence="4">Belongs to the SIMIBI class G3E GTPase family. ZNG1 subfamily.</text>
</comment>
<dbReference type="InterPro" id="IPR051927">
    <property type="entry name" value="Zn_Chap_cDPG_Synth"/>
</dbReference>
<comment type="caution">
    <text evidence="7">The sequence shown here is derived from an EMBL/GenBank/DDBJ whole genome shotgun (WGS) entry which is preliminary data.</text>
</comment>